<proteinExistence type="predicted"/>
<dbReference type="AlphaFoldDB" id="M7C5S1"/>
<dbReference type="Proteomes" id="UP000031443">
    <property type="component" value="Unassembled WGS sequence"/>
</dbReference>
<reference evidence="3" key="1">
    <citation type="journal article" date="2013" name="Nat. Genet.">
        <title>The draft genomes of soft-shell turtle and green sea turtle yield insights into the development and evolution of the turtle-specific body plan.</title>
        <authorList>
            <person name="Wang Z."/>
            <person name="Pascual-Anaya J."/>
            <person name="Zadissa A."/>
            <person name="Li W."/>
            <person name="Niimura Y."/>
            <person name="Huang Z."/>
            <person name="Li C."/>
            <person name="White S."/>
            <person name="Xiong Z."/>
            <person name="Fang D."/>
            <person name="Wang B."/>
            <person name="Ming Y."/>
            <person name="Chen Y."/>
            <person name="Zheng Y."/>
            <person name="Kuraku S."/>
            <person name="Pignatelli M."/>
            <person name="Herrero J."/>
            <person name="Beal K."/>
            <person name="Nozawa M."/>
            <person name="Li Q."/>
            <person name="Wang J."/>
            <person name="Zhang H."/>
            <person name="Yu L."/>
            <person name="Shigenobu S."/>
            <person name="Wang J."/>
            <person name="Liu J."/>
            <person name="Flicek P."/>
            <person name="Searle S."/>
            <person name="Wang J."/>
            <person name="Kuratani S."/>
            <person name="Yin Y."/>
            <person name="Aken B."/>
            <person name="Zhang G."/>
            <person name="Irie N."/>
        </authorList>
    </citation>
    <scope>NUCLEOTIDE SEQUENCE [LARGE SCALE GENOMIC DNA]</scope>
</reference>
<gene>
    <name evidence="2" type="ORF">UY3_03000</name>
</gene>
<protein>
    <submittedName>
        <fullName evidence="2">Uncharacterized protein</fullName>
    </submittedName>
</protein>
<organism evidence="2 3">
    <name type="scientific">Chelonia mydas</name>
    <name type="common">Green sea-turtle</name>
    <name type="synonym">Chelonia agassizi</name>
    <dbReference type="NCBI Taxonomy" id="8469"/>
    <lineage>
        <taxon>Eukaryota</taxon>
        <taxon>Metazoa</taxon>
        <taxon>Chordata</taxon>
        <taxon>Craniata</taxon>
        <taxon>Vertebrata</taxon>
        <taxon>Euteleostomi</taxon>
        <taxon>Archelosauria</taxon>
        <taxon>Testudinata</taxon>
        <taxon>Testudines</taxon>
        <taxon>Cryptodira</taxon>
        <taxon>Durocryptodira</taxon>
        <taxon>Americhelydia</taxon>
        <taxon>Chelonioidea</taxon>
        <taxon>Cheloniidae</taxon>
        <taxon>Chelonia</taxon>
    </lineage>
</organism>
<keyword evidence="3" id="KW-1185">Reference proteome</keyword>
<evidence type="ECO:0000313" key="2">
    <source>
        <dbReference type="EMBL" id="EMP39808.1"/>
    </source>
</evidence>
<name>M7C5S1_CHEMY</name>
<dbReference type="EMBL" id="KB515696">
    <property type="protein sequence ID" value="EMP39808.1"/>
    <property type="molecule type" value="Genomic_DNA"/>
</dbReference>
<feature type="region of interest" description="Disordered" evidence="1">
    <location>
        <begin position="118"/>
        <end position="139"/>
    </location>
</feature>
<feature type="compositionally biased region" description="Polar residues" evidence="1">
    <location>
        <begin position="122"/>
        <end position="135"/>
    </location>
</feature>
<evidence type="ECO:0000313" key="3">
    <source>
        <dbReference type="Proteomes" id="UP000031443"/>
    </source>
</evidence>
<evidence type="ECO:0000256" key="1">
    <source>
        <dbReference type="SAM" id="MobiDB-lite"/>
    </source>
</evidence>
<sequence length="202" mass="22462">MSATARKPSPAAAELTQRGCHAAGKGRSEGVKTLYHWVSEEQRPHSFPLSIRPIRRVSLHQAQFKLRRVCLNISTIPSTMGLQIRLGTLDVTLTYTQAWIVQIQSCLGLSMPNLQSKREAQAESTGERQPSTYCSEDTVDKHQERLTPLVSMLSSDFLFSLQISIPGQSSVDTLQRVCLRYGYLDPNEIILGVLASELHKGL</sequence>
<feature type="region of interest" description="Disordered" evidence="1">
    <location>
        <begin position="1"/>
        <end position="25"/>
    </location>
</feature>
<accession>M7C5S1</accession>